<proteinExistence type="predicted"/>
<evidence type="ECO:0000313" key="1">
    <source>
        <dbReference type="EMBL" id="MXP27917.1"/>
    </source>
</evidence>
<dbReference type="RefSeq" id="WP_160752210.1">
    <property type="nucleotide sequence ID" value="NZ_WTYA01000002.1"/>
</dbReference>
<reference evidence="1 2" key="1">
    <citation type="submission" date="2019-12" db="EMBL/GenBank/DDBJ databases">
        <title>Genomic-based taxomic classification of the family Erythrobacteraceae.</title>
        <authorList>
            <person name="Xu L."/>
        </authorList>
    </citation>
    <scope>NUCLEOTIDE SEQUENCE [LARGE SCALE GENOMIC DNA]</scope>
    <source>
        <strain evidence="1 2">KEMB 9005-328</strain>
    </source>
</reference>
<keyword evidence="2" id="KW-1185">Reference proteome</keyword>
<comment type="caution">
    <text evidence="1">The sequence shown here is derived from an EMBL/GenBank/DDBJ whole genome shotgun (WGS) entry which is preliminary data.</text>
</comment>
<dbReference type="Gene3D" id="3.30.420.240">
    <property type="match status" value="1"/>
</dbReference>
<evidence type="ECO:0000313" key="2">
    <source>
        <dbReference type="Proteomes" id="UP000439780"/>
    </source>
</evidence>
<dbReference type="Proteomes" id="UP000439780">
    <property type="component" value="Unassembled WGS sequence"/>
</dbReference>
<protein>
    <submittedName>
        <fullName evidence="1">Terminase</fullName>
    </submittedName>
</protein>
<dbReference type="EMBL" id="WTYA01000002">
    <property type="protein sequence ID" value="MXP27917.1"/>
    <property type="molecule type" value="Genomic_DNA"/>
</dbReference>
<organism evidence="1 2">
    <name type="scientific">Qipengyuania algicida</name>
    <dbReference type="NCBI Taxonomy" id="1836209"/>
    <lineage>
        <taxon>Bacteria</taxon>
        <taxon>Pseudomonadati</taxon>
        <taxon>Pseudomonadota</taxon>
        <taxon>Alphaproteobacteria</taxon>
        <taxon>Sphingomonadales</taxon>
        <taxon>Erythrobacteraceae</taxon>
        <taxon>Qipengyuania</taxon>
    </lineage>
</organism>
<dbReference type="AlphaFoldDB" id="A0A845AEK7"/>
<dbReference type="Gene3D" id="3.40.50.300">
    <property type="entry name" value="P-loop containing nucleotide triphosphate hydrolases"/>
    <property type="match status" value="1"/>
</dbReference>
<accession>A0A845AEK7</accession>
<dbReference type="OrthoDB" id="9775154at2"/>
<gene>
    <name evidence="1" type="ORF">GRI58_03655</name>
</gene>
<sequence length="505" mass="56928">MTPDKFRAAVIADLGRFTHDPLGFVLWAFPWGVEGTSLEDEDGPDEWQREQLTAIGERLREDPHTPIKDATASGHGIGKSTEVAWLILWSTMTHENTRGVVTANTESQLRSKTWPEVAKWYGLLQFDVLREMFRLEATSLHATEPGRERTWRFDAIPWSERNPEAFAGLHNAGKRIVLLFDEASSIIDAIWDTASGALTDAGTEILWFAYGNPTRNTGRFHSAIVGRHRTEWQHRMIDGRDVKRTNKAQLQAWIETYGEDSDFVRVRVKGQFPRAGSTQFIGSDLVQAARKRDVPELLSEPLIFGVDCARFGGDHSTLAMRRGRDARSLEWRRWYDLDAMTLAGDIALEAKRWHPQAVFVDAGNIGAAVIDRLRQLGVQNVFEVWFGGKGREATWAGQVRVKTKNKRAEMWTTMRAWLATGAIPDSDDLEADLTAPEYGYAADQVSIQLESKKDMRARGMPSPDDADALACTFAEPVLPIDDASFYNPTEWGVVKEYDRYAELDL</sequence>
<name>A0A845AEK7_9SPHN</name>
<dbReference type="InterPro" id="IPR027417">
    <property type="entry name" value="P-loop_NTPase"/>
</dbReference>